<evidence type="ECO:0000256" key="6">
    <source>
        <dbReference type="PROSITE-ProRule" id="PRU10141"/>
    </source>
</evidence>
<name>A0A3Q2P6X8_FUNHE</name>
<keyword evidence="4" id="KW-0418">Kinase</keyword>
<dbReference type="Ensembl" id="ENSFHET00000002680.1">
    <property type="protein sequence ID" value="ENSFHEP00000008116.1"/>
    <property type="gene ID" value="ENSFHEG00000009299.1"/>
</dbReference>
<feature type="region of interest" description="Disordered" evidence="7">
    <location>
        <begin position="619"/>
        <end position="656"/>
    </location>
</feature>
<feature type="region of interest" description="Disordered" evidence="7">
    <location>
        <begin position="1"/>
        <end position="40"/>
    </location>
</feature>
<keyword evidence="5 6" id="KW-0067">ATP-binding</keyword>
<dbReference type="Gene3D" id="1.10.510.10">
    <property type="entry name" value="Transferase(Phosphotransferase) domain 1"/>
    <property type="match status" value="1"/>
</dbReference>
<keyword evidence="3 6" id="KW-0547">Nucleotide-binding</keyword>
<evidence type="ECO:0000313" key="9">
    <source>
        <dbReference type="Ensembl" id="ENSFHEP00000008116.1"/>
    </source>
</evidence>
<evidence type="ECO:0000259" key="8">
    <source>
        <dbReference type="PROSITE" id="PS50011"/>
    </source>
</evidence>
<dbReference type="Gene3D" id="3.30.200.20">
    <property type="entry name" value="Phosphorylase Kinase, domain 1"/>
    <property type="match status" value="1"/>
</dbReference>
<dbReference type="InterPro" id="IPR011009">
    <property type="entry name" value="Kinase-like_dom_sf"/>
</dbReference>
<evidence type="ECO:0000256" key="1">
    <source>
        <dbReference type="ARBA" id="ARBA00022527"/>
    </source>
</evidence>
<dbReference type="PROSITE" id="PS00108">
    <property type="entry name" value="PROTEIN_KINASE_ST"/>
    <property type="match status" value="1"/>
</dbReference>
<keyword evidence="10" id="KW-1185">Reference proteome</keyword>
<dbReference type="Pfam" id="PF00069">
    <property type="entry name" value="Pkinase"/>
    <property type="match status" value="1"/>
</dbReference>
<dbReference type="InterPro" id="IPR017441">
    <property type="entry name" value="Protein_kinase_ATP_BS"/>
</dbReference>
<feature type="region of interest" description="Disordered" evidence="7">
    <location>
        <begin position="674"/>
        <end position="713"/>
    </location>
</feature>
<organism evidence="9 10">
    <name type="scientific">Fundulus heteroclitus</name>
    <name type="common">Killifish</name>
    <name type="synonym">Mummichog</name>
    <dbReference type="NCBI Taxonomy" id="8078"/>
    <lineage>
        <taxon>Eukaryota</taxon>
        <taxon>Metazoa</taxon>
        <taxon>Chordata</taxon>
        <taxon>Craniata</taxon>
        <taxon>Vertebrata</taxon>
        <taxon>Euteleostomi</taxon>
        <taxon>Actinopterygii</taxon>
        <taxon>Neopterygii</taxon>
        <taxon>Teleostei</taxon>
        <taxon>Neoteleostei</taxon>
        <taxon>Acanthomorphata</taxon>
        <taxon>Ovalentaria</taxon>
        <taxon>Atherinomorphae</taxon>
        <taxon>Cyprinodontiformes</taxon>
        <taxon>Fundulidae</taxon>
        <taxon>Fundulus</taxon>
    </lineage>
</organism>
<dbReference type="SUPFAM" id="SSF56112">
    <property type="entry name" value="Protein kinase-like (PK-like)"/>
    <property type="match status" value="1"/>
</dbReference>
<dbReference type="InterPro" id="IPR050494">
    <property type="entry name" value="Ser_Thr_dual-spec_kinase"/>
</dbReference>
<protein>
    <submittedName>
        <fullName evidence="9">Homeodomain-interacting protein kinase 2-like</fullName>
    </submittedName>
</protein>
<accession>A0A3Q2P6X8</accession>
<dbReference type="GO" id="GO:0005634">
    <property type="term" value="C:nucleus"/>
    <property type="evidence" value="ECO:0007669"/>
    <property type="project" value="TreeGrafter"/>
</dbReference>
<feature type="domain" description="Protein kinase" evidence="8">
    <location>
        <begin position="50"/>
        <end position="375"/>
    </location>
</feature>
<evidence type="ECO:0000256" key="5">
    <source>
        <dbReference type="ARBA" id="ARBA00022840"/>
    </source>
</evidence>
<feature type="binding site" evidence="6">
    <location>
        <position position="79"/>
    </location>
    <ligand>
        <name>ATP</name>
        <dbReference type="ChEBI" id="CHEBI:30616"/>
    </ligand>
</feature>
<dbReference type="GeneTree" id="ENSGT00940000164472"/>
<dbReference type="GO" id="GO:0004674">
    <property type="term" value="F:protein serine/threonine kinase activity"/>
    <property type="evidence" value="ECO:0007669"/>
    <property type="project" value="UniProtKB-KW"/>
</dbReference>
<dbReference type="PANTHER" id="PTHR24058:SF17">
    <property type="entry name" value="HOMEODOMAIN INTERACTING PROTEIN KINASE, ISOFORM D"/>
    <property type="match status" value="1"/>
</dbReference>
<evidence type="ECO:0000313" key="10">
    <source>
        <dbReference type="Proteomes" id="UP000265000"/>
    </source>
</evidence>
<dbReference type="PROSITE" id="PS00107">
    <property type="entry name" value="PROTEIN_KINASE_ATP"/>
    <property type="match status" value="1"/>
</dbReference>
<dbReference type="AlphaFoldDB" id="A0A3Q2P6X8"/>
<feature type="compositionally biased region" description="Basic and acidic residues" evidence="7">
    <location>
        <begin position="465"/>
        <end position="476"/>
    </location>
</feature>
<feature type="compositionally biased region" description="Polar residues" evidence="7">
    <location>
        <begin position="697"/>
        <end position="713"/>
    </location>
</feature>
<dbReference type="STRING" id="8078.ENSFHEP00000008116"/>
<evidence type="ECO:0000256" key="3">
    <source>
        <dbReference type="ARBA" id="ARBA00022741"/>
    </source>
</evidence>
<evidence type="ECO:0000256" key="2">
    <source>
        <dbReference type="ARBA" id="ARBA00022679"/>
    </source>
</evidence>
<reference evidence="9" key="2">
    <citation type="submission" date="2025-09" db="UniProtKB">
        <authorList>
            <consortium name="Ensembl"/>
        </authorList>
    </citation>
    <scope>IDENTIFICATION</scope>
</reference>
<keyword evidence="2" id="KW-0808">Transferase</keyword>
<dbReference type="PANTHER" id="PTHR24058">
    <property type="entry name" value="DUAL SPECIFICITY PROTEIN KINASE"/>
    <property type="match status" value="1"/>
</dbReference>
<evidence type="ECO:0000256" key="7">
    <source>
        <dbReference type="SAM" id="MobiDB-lite"/>
    </source>
</evidence>
<dbReference type="GO" id="GO:0005524">
    <property type="term" value="F:ATP binding"/>
    <property type="evidence" value="ECO:0007669"/>
    <property type="project" value="UniProtKB-UniRule"/>
</dbReference>
<feature type="compositionally biased region" description="Basic and acidic residues" evidence="7">
    <location>
        <begin position="560"/>
        <end position="571"/>
    </location>
</feature>
<proteinExistence type="predicted"/>
<feature type="compositionally biased region" description="Polar residues" evidence="7">
    <location>
        <begin position="536"/>
        <end position="551"/>
    </location>
</feature>
<reference evidence="9" key="1">
    <citation type="submission" date="2025-08" db="UniProtKB">
        <authorList>
            <consortium name="Ensembl"/>
        </authorList>
    </citation>
    <scope>IDENTIFICATION</scope>
</reference>
<dbReference type="Proteomes" id="UP000265000">
    <property type="component" value="Unplaced"/>
</dbReference>
<dbReference type="InterPro" id="IPR000719">
    <property type="entry name" value="Prot_kinase_dom"/>
</dbReference>
<sequence length="752" mass="86580">MSNEEMTTYYQRQKKKISSSEAEEKTSSSSSAEDQPPTIKGVLSSPSSDYLILSFLGEGTFGQVVKCIKKATNETVAVKMFKERTMTNEAVNEVNMLEKIRQFDPDRFNFVRYNDTFMYQQQMCIEFEMLQISLFDFMRKKPHRSLTVKEIRPILHQVAITLDILQTQAIVHTDLKPDNIMLVDHAKHPLKVKVIDFGLACHVPEPKLSSYIQAYVYRAPEVILGIPFTSAVDMWSLGCIAAELFLGSLLFPGSCEYNMLQRITQTRGQIPQRLLKRAVNTKFYFRQKRTKRRGHKCWWTLKTPNEYGEDTEEERQYLNSLDDILKIRPPCHLSDEDTRAELEDQEDFVELLKQMLHIDADKRIGPSQLLQDPFITMKYQAENYPTSLYFKSCCEAMEVCRDQEPHRYTDDSSPAWENYWEHPLILDTASALSTSLHIHEDQKSPQPEQLTTLANDLQEPVVNEDASRRGGSEPVKKRSRSSSGALLHPKRSLESLLPAKKKARMETDFVTAETEVQTDTSSTTVSVKPTRKRTWDTFTAQHPNSRSSDSGSPVRKKIRRNLDLSDSKEAPSEALSEVPVRCQMTRKRKRNIDKDHLRNGSESWSPEIKRRKIELHCVSQKVAEPLTMSNKSQKKRKRSEDRNSPERKKRKRSLCCDSQQAQFDAESINIQNDLCKKSRRNKDMDSQRRKRRKIGSISPNSVTISSTTKPQNSAAVAQTVNRIPHKYISVYGLIKMVGEQDEISAHRCNIWV</sequence>
<feature type="region of interest" description="Disordered" evidence="7">
    <location>
        <begin position="458"/>
        <end position="499"/>
    </location>
</feature>
<dbReference type="GO" id="GO:0004713">
    <property type="term" value="F:protein tyrosine kinase activity"/>
    <property type="evidence" value="ECO:0007669"/>
    <property type="project" value="TreeGrafter"/>
</dbReference>
<dbReference type="InterPro" id="IPR008271">
    <property type="entry name" value="Ser/Thr_kinase_AS"/>
</dbReference>
<keyword evidence="1" id="KW-0723">Serine/threonine-protein kinase</keyword>
<feature type="region of interest" description="Disordered" evidence="7">
    <location>
        <begin position="534"/>
        <end position="605"/>
    </location>
</feature>
<feature type="compositionally biased region" description="Polar residues" evidence="7">
    <location>
        <begin position="1"/>
        <end position="11"/>
    </location>
</feature>
<dbReference type="PROSITE" id="PS50011">
    <property type="entry name" value="PROTEIN_KINASE_DOM"/>
    <property type="match status" value="1"/>
</dbReference>
<evidence type="ECO:0000256" key="4">
    <source>
        <dbReference type="ARBA" id="ARBA00022777"/>
    </source>
</evidence>
<dbReference type="GO" id="GO:0005737">
    <property type="term" value="C:cytoplasm"/>
    <property type="evidence" value="ECO:0007669"/>
    <property type="project" value="TreeGrafter"/>
</dbReference>
<dbReference type="SMART" id="SM00220">
    <property type="entry name" value="S_TKc"/>
    <property type="match status" value="1"/>
</dbReference>